<proteinExistence type="predicted"/>
<name>A0ACC2FVH6_DALPE</name>
<keyword evidence="2" id="KW-1185">Reference proteome</keyword>
<dbReference type="EMBL" id="CM055748">
    <property type="protein sequence ID" value="KAJ7995408.1"/>
    <property type="molecule type" value="Genomic_DNA"/>
</dbReference>
<protein>
    <submittedName>
        <fullName evidence="1">Uncharacterized protein</fullName>
    </submittedName>
</protein>
<reference evidence="1" key="1">
    <citation type="submission" date="2021-05" db="EMBL/GenBank/DDBJ databases">
        <authorList>
            <person name="Pan Q."/>
            <person name="Jouanno E."/>
            <person name="Zahm M."/>
            <person name="Klopp C."/>
            <person name="Cabau C."/>
            <person name="Louis A."/>
            <person name="Berthelot C."/>
            <person name="Parey E."/>
            <person name="Roest Crollius H."/>
            <person name="Montfort J."/>
            <person name="Robinson-Rechavi M."/>
            <person name="Bouchez O."/>
            <person name="Lampietro C."/>
            <person name="Lopez Roques C."/>
            <person name="Donnadieu C."/>
            <person name="Postlethwait J."/>
            <person name="Bobe J."/>
            <person name="Dillon D."/>
            <person name="Chandos A."/>
            <person name="von Hippel F."/>
            <person name="Guiguen Y."/>
        </authorList>
    </citation>
    <scope>NUCLEOTIDE SEQUENCE</scope>
    <source>
        <strain evidence="1">YG-Jan2019</strain>
    </source>
</reference>
<dbReference type="Proteomes" id="UP001157502">
    <property type="component" value="Chromosome 21"/>
</dbReference>
<evidence type="ECO:0000313" key="1">
    <source>
        <dbReference type="EMBL" id="KAJ7995408.1"/>
    </source>
</evidence>
<organism evidence="1 2">
    <name type="scientific">Dallia pectoralis</name>
    <name type="common">Alaska blackfish</name>
    <dbReference type="NCBI Taxonomy" id="75939"/>
    <lineage>
        <taxon>Eukaryota</taxon>
        <taxon>Metazoa</taxon>
        <taxon>Chordata</taxon>
        <taxon>Craniata</taxon>
        <taxon>Vertebrata</taxon>
        <taxon>Euteleostomi</taxon>
        <taxon>Actinopterygii</taxon>
        <taxon>Neopterygii</taxon>
        <taxon>Teleostei</taxon>
        <taxon>Protacanthopterygii</taxon>
        <taxon>Esociformes</taxon>
        <taxon>Umbridae</taxon>
        <taxon>Dallia</taxon>
    </lineage>
</organism>
<gene>
    <name evidence="1" type="ORF">DPEC_G00244260</name>
</gene>
<accession>A0ACC2FVH6</accession>
<sequence>MPQITFRNDLPASPSASHVCRRLLLGSTGSRSAQVAQNFFAIYNYAKFATSLDNLPSSPNLPPQISCIFLSSLTPLSRHLHVSLGALKRNLSLLVSRPTQLCISLPAL</sequence>
<evidence type="ECO:0000313" key="2">
    <source>
        <dbReference type="Proteomes" id="UP001157502"/>
    </source>
</evidence>
<comment type="caution">
    <text evidence="1">The sequence shown here is derived from an EMBL/GenBank/DDBJ whole genome shotgun (WGS) entry which is preliminary data.</text>
</comment>